<accession>A0A8S9QDJ0</accession>
<protein>
    <recommendedName>
        <fullName evidence="3">RNase H type-1 domain-containing protein</fullName>
    </recommendedName>
</protein>
<dbReference type="Proteomes" id="UP000712600">
    <property type="component" value="Unassembled WGS sequence"/>
</dbReference>
<gene>
    <name evidence="1" type="ORF">F2Q69_00023777</name>
</gene>
<name>A0A8S9QDJ0_BRACR</name>
<evidence type="ECO:0008006" key="3">
    <source>
        <dbReference type="Google" id="ProtNLM"/>
    </source>
</evidence>
<comment type="caution">
    <text evidence="1">The sequence shown here is derived from an EMBL/GenBank/DDBJ whole genome shotgun (WGS) entry which is preliminary data.</text>
</comment>
<sequence>MDRSSIQLPRGGFFRSSVFLNLYHLLAHRKKKPNDVNTLSFPCIMWQLLKGEECSGLRKNSILFYICSFESTRGCIRSSWSGPNNNSGAAWILRDDQGKTILHSRRAFSQLKSGREAEFNPVEFIEHHSISGDINRLLLSLQDWSITHILQTKNTIARDIATSVTLEHRYHLYIACGGPTWLMHRLEEEAQALSQGDLF</sequence>
<dbReference type="AlphaFoldDB" id="A0A8S9QDJ0"/>
<evidence type="ECO:0000313" key="1">
    <source>
        <dbReference type="EMBL" id="KAF3540267.1"/>
    </source>
</evidence>
<evidence type="ECO:0000313" key="2">
    <source>
        <dbReference type="Proteomes" id="UP000712600"/>
    </source>
</evidence>
<dbReference type="EMBL" id="QGKX02001290">
    <property type="protein sequence ID" value="KAF3540267.1"/>
    <property type="molecule type" value="Genomic_DNA"/>
</dbReference>
<reference evidence="1" key="1">
    <citation type="submission" date="2019-12" db="EMBL/GenBank/DDBJ databases">
        <title>Genome sequencing and annotation of Brassica cretica.</title>
        <authorList>
            <person name="Studholme D.J."/>
            <person name="Sarris P."/>
        </authorList>
    </citation>
    <scope>NUCLEOTIDE SEQUENCE</scope>
    <source>
        <strain evidence="1">PFS-109/04</strain>
        <tissue evidence="1">Leaf</tissue>
    </source>
</reference>
<organism evidence="1 2">
    <name type="scientific">Brassica cretica</name>
    <name type="common">Mustard</name>
    <dbReference type="NCBI Taxonomy" id="69181"/>
    <lineage>
        <taxon>Eukaryota</taxon>
        <taxon>Viridiplantae</taxon>
        <taxon>Streptophyta</taxon>
        <taxon>Embryophyta</taxon>
        <taxon>Tracheophyta</taxon>
        <taxon>Spermatophyta</taxon>
        <taxon>Magnoliopsida</taxon>
        <taxon>eudicotyledons</taxon>
        <taxon>Gunneridae</taxon>
        <taxon>Pentapetalae</taxon>
        <taxon>rosids</taxon>
        <taxon>malvids</taxon>
        <taxon>Brassicales</taxon>
        <taxon>Brassicaceae</taxon>
        <taxon>Brassiceae</taxon>
        <taxon>Brassica</taxon>
    </lineage>
</organism>
<proteinExistence type="predicted"/>